<sequence>MKVSSDERWLIGLDIDGTVLTEDGVLHERVASEIRRVRDLGHEVMPATGRSVSMTLPVIDRVGIAPAYSVSANGAIVMRRDADAPMAYVRDRVATFDPREVLTTIRGHLRGASYAVEDAEGVFRYTGDFPEGALAAGRLRVEFDELLESPATRVVVLSPGHAIEDFLKVVERMGLHKVSYNVGWTAWLDIAPDGVNKGTGLEYVRERLDIPRERVMVLGDGRNDIDMFEWAASGGGVAVAMGQSPDEVRAVATDVTGTDLEQGVASALARYFQG</sequence>
<organism evidence="1 2">
    <name type="scientific">Protaetiibacter mangrovi</name>
    <dbReference type="NCBI Taxonomy" id="2970926"/>
    <lineage>
        <taxon>Bacteria</taxon>
        <taxon>Bacillati</taxon>
        <taxon>Actinomycetota</taxon>
        <taxon>Actinomycetes</taxon>
        <taxon>Micrococcales</taxon>
        <taxon>Microbacteriaceae</taxon>
        <taxon>Protaetiibacter</taxon>
    </lineage>
</organism>
<dbReference type="SUPFAM" id="SSF56784">
    <property type="entry name" value="HAD-like"/>
    <property type="match status" value="1"/>
</dbReference>
<protein>
    <submittedName>
        <fullName evidence="1">HAD-IIB family hydrolase</fullName>
    </submittedName>
</protein>
<name>A0ABT1ZGV6_9MICO</name>
<dbReference type="EMBL" id="JANTHX010000007">
    <property type="protein sequence ID" value="MCS0499944.1"/>
    <property type="molecule type" value="Genomic_DNA"/>
</dbReference>
<dbReference type="Proteomes" id="UP001205337">
    <property type="component" value="Unassembled WGS sequence"/>
</dbReference>
<dbReference type="InterPro" id="IPR006379">
    <property type="entry name" value="HAD-SF_hydro_IIB"/>
</dbReference>
<comment type="caution">
    <text evidence="1">The sequence shown here is derived from an EMBL/GenBank/DDBJ whole genome shotgun (WGS) entry which is preliminary data.</text>
</comment>
<dbReference type="NCBIfam" id="TIGR01484">
    <property type="entry name" value="HAD-SF-IIB"/>
    <property type="match status" value="1"/>
</dbReference>
<dbReference type="GO" id="GO:0016787">
    <property type="term" value="F:hydrolase activity"/>
    <property type="evidence" value="ECO:0007669"/>
    <property type="project" value="UniProtKB-KW"/>
</dbReference>
<gene>
    <name evidence="1" type="ORF">NUH29_10340</name>
</gene>
<dbReference type="PANTHER" id="PTHR10000">
    <property type="entry name" value="PHOSPHOSERINE PHOSPHATASE"/>
    <property type="match status" value="1"/>
</dbReference>
<dbReference type="RefSeq" id="WP_258799032.1">
    <property type="nucleotide sequence ID" value="NZ_JANTHX010000007.1"/>
</dbReference>
<dbReference type="PROSITE" id="PS01228">
    <property type="entry name" value="COF_1"/>
    <property type="match status" value="1"/>
</dbReference>
<dbReference type="InterPro" id="IPR036412">
    <property type="entry name" value="HAD-like_sf"/>
</dbReference>
<dbReference type="PANTHER" id="PTHR10000:SF8">
    <property type="entry name" value="HAD SUPERFAMILY HYDROLASE-LIKE, TYPE 3"/>
    <property type="match status" value="1"/>
</dbReference>
<evidence type="ECO:0000313" key="1">
    <source>
        <dbReference type="EMBL" id="MCS0499944.1"/>
    </source>
</evidence>
<proteinExistence type="predicted"/>
<evidence type="ECO:0000313" key="2">
    <source>
        <dbReference type="Proteomes" id="UP001205337"/>
    </source>
</evidence>
<accession>A0ABT1ZGV6</accession>
<keyword evidence="1" id="KW-0378">Hydrolase</keyword>
<dbReference type="Gene3D" id="3.40.50.1000">
    <property type="entry name" value="HAD superfamily/HAD-like"/>
    <property type="match status" value="1"/>
</dbReference>
<reference evidence="1 2" key="1">
    <citation type="submission" date="2022-08" db="EMBL/GenBank/DDBJ databases">
        <authorList>
            <person name="Li F."/>
        </authorList>
    </citation>
    <scope>NUCLEOTIDE SEQUENCE [LARGE SCALE GENOMIC DNA]</scope>
    <source>
        <strain evidence="1 2">10F1B-8-1</strain>
    </source>
</reference>
<keyword evidence="2" id="KW-1185">Reference proteome</keyword>
<dbReference type="Pfam" id="PF08282">
    <property type="entry name" value="Hydrolase_3"/>
    <property type="match status" value="1"/>
</dbReference>
<dbReference type="Gene3D" id="3.30.1240.10">
    <property type="match status" value="1"/>
</dbReference>
<dbReference type="InterPro" id="IPR023214">
    <property type="entry name" value="HAD_sf"/>
</dbReference>